<dbReference type="Proteomes" id="UP000640583">
    <property type="component" value="Unassembled WGS sequence"/>
</dbReference>
<gene>
    <name evidence="2" type="ORF">H1D41_00700</name>
</gene>
<accession>A0A8J7ID46</accession>
<keyword evidence="3" id="KW-1185">Reference proteome</keyword>
<dbReference type="Gene3D" id="2.170.16.10">
    <property type="entry name" value="Hedgehog/Intein (Hint) domain"/>
    <property type="match status" value="1"/>
</dbReference>
<name>A0A8J7ID46_9RHOB</name>
<dbReference type="SUPFAM" id="SSF51294">
    <property type="entry name" value="Hedgehog/intein (Hint) domain"/>
    <property type="match status" value="1"/>
</dbReference>
<evidence type="ECO:0000259" key="1">
    <source>
        <dbReference type="Pfam" id="PF13403"/>
    </source>
</evidence>
<reference evidence="2" key="1">
    <citation type="submission" date="2020-10" db="EMBL/GenBank/DDBJ databases">
        <title>Paenihalocynthiibacter styelae gen. nov., sp. nov., isolated from stalked sea squirt Styela clava.</title>
        <authorList>
            <person name="Kim Y.-O."/>
            <person name="Yoon J.-H."/>
        </authorList>
    </citation>
    <scope>NUCLEOTIDE SEQUENCE</scope>
    <source>
        <strain evidence="2">MYP1-1</strain>
    </source>
</reference>
<sequence length="333" mass="36140">MQTITLYRLNADPAGVSNLNVLQSFTVTITDNDPIIEGNDVSGAQLDLSSVPNISNSTNFQVFETYSGMSGGNPVTFTLVQWNPVPYIFVVSGSVSVGQPITGTGFGIGPAATPVDYSDLPDFVCFTAGTRIETPGGLRLIEDLKAGDRVVLANGTCRPISWVGRRKLSRDDLKVAPHLRPIRFKAGSMGAGRPSRDVWLSPQHRVAVTAVGLDMIIDAPMMLASAKSLVNGTDVLQQRGNKPVEYIHIMFDRHEVVNVDGLMCETLFPGETTLDSMSEKSRGELFELFPALEFDPGSYGATVLPVMKPYETRVMHSALRAPQKAEMQQISLH</sequence>
<dbReference type="RefSeq" id="WP_228847108.1">
    <property type="nucleotide sequence ID" value="NZ_JADCKQ010000001.1"/>
</dbReference>
<dbReference type="InterPro" id="IPR036844">
    <property type="entry name" value="Hint_dom_sf"/>
</dbReference>
<evidence type="ECO:0000313" key="3">
    <source>
        <dbReference type="Proteomes" id="UP000640583"/>
    </source>
</evidence>
<dbReference type="AlphaFoldDB" id="A0A8J7ID46"/>
<dbReference type="InterPro" id="IPR028992">
    <property type="entry name" value="Hedgehog/Intein_dom"/>
</dbReference>
<comment type="caution">
    <text evidence="2">The sequence shown here is derived from an EMBL/GenBank/DDBJ whole genome shotgun (WGS) entry which is preliminary data.</text>
</comment>
<evidence type="ECO:0000313" key="2">
    <source>
        <dbReference type="EMBL" id="MBI1492147.1"/>
    </source>
</evidence>
<proteinExistence type="predicted"/>
<protein>
    <submittedName>
        <fullName evidence="2">Hint domain-containing protein</fullName>
    </submittedName>
</protein>
<organism evidence="2 3">
    <name type="scientific">Halocynthiibacter styelae</name>
    <dbReference type="NCBI Taxonomy" id="2761955"/>
    <lineage>
        <taxon>Bacteria</taxon>
        <taxon>Pseudomonadati</taxon>
        <taxon>Pseudomonadota</taxon>
        <taxon>Alphaproteobacteria</taxon>
        <taxon>Rhodobacterales</taxon>
        <taxon>Paracoccaceae</taxon>
        <taxon>Halocynthiibacter</taxon>
    </lineage>
</organism>
<dbReference type="Pfam" id="PF13403">
    <property type="entry name" value="Hint_2"/>
    <property type="match status" value="1"/>
</dbReference>
<dbReference type="EMBL" id="JADCKQ010000001">
    <property type="protein sequence ID" value="MBI1492147.1"/>
    <property type="molecule type" value="Genomic_DNA"/>
</dbReference>
<feature type="domain" description="Hedgehog/Intein (Hint)" evidence="1">
    <location>
        <begin position="124"/>
        <end position="270"/>
    </location>
</feature>